<keyword evidence="4 5" id="KW-0472">Membrane</keyword>
<dbReference type="AlphaFoldDB" id="A0A7S2WF51"/>
<feature type="transmembrane region" description="Helical" evidence="5">
    <location>
        <begin position="70"/>
        <end position="90"/>
    </location>
</feature>
<dbReference type="InterPro" id="IPR020846">
    <property type="entry name" value="MFS_dom"/>
</dbReference>
<evidence type="ECO:0000256" key="5">
    <source>
        <dbReference type="SAM" id="Phobius"/>
    </source>
</evidence>
<evidence type="ECO:0000256" key="4">
    <source>
        <dbReference type="ARBA" id="ARBA00023136"/>
    </source>
</evidence>
<feature type="transmembrane region" description="Helical" evidence="5">
    <location>
        <begin position="338"/>
        <end position="357"/>
    </location>
</feature>
<gene>
    <name evidence="7" type="ORF">QSP1433_LOCUS8626</name>
</gene>
<dbReference type="CDD" id="cd17316">
    <property type="entry name" value="MFS_SV2_like"/>
    <property type="match status" value="1"/>
</dbReference>
<evidence type="ECO:0000256" key="2">
    <source>
        <dbReference type="ARBA" id="ARBA00022692"/>
    </source>
</evidence>
<dbReference type="InterPro" id="IPR036259">
    <property type="entry name" value="MFS_trans_sf"/>
</dbReference>
<dbReference type="Pfam" id="PF07690">
    <property type="entry name" value="MFS_1"/>
    <property type="match status" value="1"/>
</dbReference>
<feature type="transmembrane region" description="Helical" evidence="5">
    <location>
        <begin position="223"/>
        <end position="242"/>
    </location>
</feature>
<dbReference type="PROSITE" id="PS00216">
    <property type="entry name" value="SUGAR_TRANSPORT_1"/>
    <property type="match status" value="2"/>
</dbReference>
<feature type="transmembrane region" description="Helical" evidence="5">
    <location>
        <begin position="396"/>
        <end position="417"/>
    </location>
</feature>
<reference evidence="7" key="1">
    <citation type="submission" date="2021-01" db="EMBL/GenBank/DDBJ databases">
        <authorList>
            <person name="Corre E."/>
            <person name="Pelletier E."/>
            <person name="Niang G."/>
            <person name="Scheremetjew M."/>
            <person name="Finn R."/>
            <person name="Kale V."/>
            <person name="Holt S."/>
            <person name="Cochrane G."/>
            <person name="Meng A."/>
            <person name="Brown T."/>
            <person name="Cohen L."/>
        </authorList>
    </citation>
    <scope>NUCLEOTIDE SEQUENCE</scope>
    <source>
        <strain evidence="7">NY070348D</strain>
    </source>
</reference>
<evidence type="ECO:0000259" key="6">
    <source>
        <dbReference type="PROSITE" id="PS50850"/>
    </source>
</evidence>
<evidence type="ECO:0000313" key="7">
    <source>
        <dbReference type="EMBL" id="CAD9684946.1"/>
    </source>
</evidence>
<sequence length="485" mass="53637">MSFRRLSPAGAGPGHGAANGEVFEDRTLALQDDQDEEYTPRWCKLTVINRLVLCFFSGDDGYIKMNLGQWNTMFTVCVISVFSGFDWEVLPMAIKQIQDGLGLAEGDLGYLNGVVKLGTLGAFVVSVYADAFGRRNALLLSAFMFAGFSFATSFAQSPWQFAGLQFVARLFIEAKSTLCNTLLLEQLSKRNRGLGLGVYQAMTAVGGGLAFIAYGIVGEMKDGWRILYRVAIVQLFFLYYFVKRLPESQRFSSERKGVRQVLYSLFKHYPRRLIAATTINILNGFAFAPGDLLKTKFMQEKHGYRPYQVSIMVLVSGIFAFVSFSIAGRMSDRYGRKLFILTFMTVSIFGVIGFYQAPGNAVILFYFIQLQAGFVLMVVSNAYFGECFPTSSRATAQSFLKVVSVASGIGSLALEGFLYEHVHDSHWDLVSMFCLIGLPSPIILYICLPETSGVDLDEVSPEVGPEKPSLELSSSVDFVASYGEP</sequence>
<proteinExistence type="predicted"/>
<feature type="transmembrane region" description="Helical" evidence="5">
    <location>
        <begin position="110"/>
        <end position="129"/>
    </location>
</feature>
<feature type="transmembrane region" description="Helical" evidence="5">
    <location>
        <begin position="363"/>
        <end position="384"/>
    </location>
</feature>
<dbReference type="PANTHER" id="PTHR23508">
    <property type="entry name" value="CARBOXYLIC ACID TRANSPORTER PROTEIN HOMOLOG"/>
    <property type="match status" value="1"/>
</dbReference>
<keyword evidence="2 5" id="KW-0812">Transmembrane</keyword>
<keyword evidence="3 5" id="KW-1133">Transmembrane helix</keyword>
<dbReference type="PANTHER" id="PTHR23508:SF10">
    <property type="entry name" value="CARBOXYLIC ACID TRANSPORTER PROTEIN HOMOLOG"/>
    <property type="match status" value="1"/>
</dbReference>
<feature type="transmembrane region" description="Helical" evidence="5">
    <location>
        <begin position="307"/>
        <end position="326"/>
    </location>
</feature>
<organism evidence="7">
    <name type="scientific">Mucochytrium quahogii</name>
    <dbReference type="NCBI Taxonomy" id="96639"/>
    <lineage>
        <taxon>Eukaryota</taxon>
        <taxon>Sar</taxon>
        <taxon>Stramenopiles</taxon>
        <taxon>Bigyra</taxon>
        <taxon>Labyrinthulomycetes</taxon>
        <taxon>Thraustochytrida</taxon>
        <taxon>Thraustochytriidae</taxon>
        <taxon>Mucochytrium</taxon>
    </lineage>
</organism>
<feature type="transmembrane region" description="Helical" evidence="5">
    <location>
        <begin position="196"/>
        <end position="217"/>
    </location>
</feature>
<accession>A0A7S2WF51</accession>
<feature type="domain" description="Major facilitator superfamily (MFS) profile" evidence="6">
    <location>
        <begin position="72"/>
        <end position="452"/>
    </location>
</feature>
<dbReference type="InterPro" id="IPR005829">
    <property type="entry name" value="Sugar_transporter_CS"/>
</dbReference>
<evidence type="ECO:0000256" key="1">
    <source>
        <dbReference type="ARBA" id="ARBA00004141"/>
    </source>
</evidence>
<protein>
    <recommendedName>
        <fullName evidence="6">Major facilitator superfamily (MFS) profile domain-containing protein</fullName>
    </recommendedName>
</protein>
<dbReference type="GO" id="GO:0046943">
    <property type="term" value="F:carboxylic acid transmembrane transporter activity"/>
    <property type="evidence" value="ECO:0007669"/>
    <property type="project" value="TreeGrafter"/>
</dbReference>
<dbReference type="GO" id="GO:0005886">
    <property type="term" value="C:plasma membrane"/>
    <property type="evidence" value="ECO:0007669"/>
    <property type="project" value="TreeGrafter"/>
</dbReference>
<name>A0A7S2WF51_9STRA</name>
<dbReference type="InterPro" id="IPR011701">
    <property type="entry name" value="MFS"/>
</dbReference>
<feature type="transmembrane region" description="Helical" evidence="5">
    <location>
        <begin position="136"/>
        <end position="155"/>
    </location>
</feature>
<feature type="transmembrane region" description="Helical" evidence="5">
    <location>
        <begin position="429"/>
        <end position="448"/>
    </location>
</feature>
<evidence type="ECO:0000256" key="3">
    <source>
        <dbReference type="ARBA" id="ARBA00022989"/>
    </source>
</evidence>
<dbReference type="EMBL" id="HBHK01013724">
    <property type="protein sequence ID" value="CAD9684946.1"/>
    <property type="molecule type" value="Transcribed_RNA"/>
</dbReference>
<dbReference type="Gene3D" id="1.20.1250.20">
    <property type="entry name" value="MFS general substrate transporter like domains"/>
    <property type="match status" value="2"/>
</dbReference>
<dbReference type="SUPFAM" id="SSF103473">
    <property type="entry name" value="MFS general substrate transporter"/>
    <property type="match status" value="1"/>
</dbReference>
<dbReference type="PROSITE" id="PS50850">
    <property type="entry name" value="MFS"/>
    <property type="match status" value="1"/>
</dbReference>
<comment type="subcellular location">
    <subcellularLocation>
        <location evidence="1">Membrane</location>
        <topology evidence="1">Multi-pass membrane protein</topology>
    </subcellularLocation>
</comment>